<evidence type="ECO:0000313" key="1">
    <source>
        <dbReference type="EMBL" id="KKN08724.1"/>
    </source>
</evidence>
<name>A0A0F9MSK3_9ZZZZ</name>
<comment type="caution">
    <text evidence="1">The sequence shown here is derived from an EMBL/GenBank/DDBJ whole genome shotgun (WGS) entry which is preliminary data.</text>
</comment>
<sequence length="73" mass="8320">MSDQLRLSMAGSGSWRRWFPDETALELYLRCYQRDAVKLAELSIEERAVAEAWIEPGFAQKHPGGLRALIPVM</sequence>
<protein>
    <submittedName>
        <fullName evidence="1">Uncharacterized protein</fullName>
    </submittedName>
</protein>
<reference evidence="1" key="1">
    <citation type="journal article" date="2015" name="Nature">
        <title>Complex archaea that bridge the gap between prokaryotes and eukaryotes.</title>
        <authorList>
            <person name="Spang A."/>
            <person name="Saw J.H."/>
            <person name="Jorgensen S.L."/>
            <person name="Zaremba-Niedzwiedzka K."/>
            <person name="Martijn J."/>
            <person name="Lind A.E."/>
            <person name="van Eijk R."/>
            <person name="Schleper C."/>
            <person name="Guy L."/>
            <person name="Ettema T.J."/>
        </authorList>
    </citation>
    <scope>NUCLEOTIDE SEQUENCE</scope>
</reference>
<dbReference type="EMBL" id="LAZR01004424">
    <property type="protein sequence ID" value="KKN08724.1"/>
    <property type="molecule type" value="Genomic_DNA"/>
</dbReference>
<feature type="non-terminal residue" evidence="1">
    <location>
        <position position="73"/>
    </location>
</feature>
<gene>
    <name evidence="1" type="ORF">LCGC14_1053910</name>
</gene>
<accession>A0A0F9MSK3</accession>
<organism evidence="1">
    <name type="scientific">marine sediment metagenome</name>
    <dbReference type="NCBI Taxonomy" id="412755"/>
    <lineage>
        <taxon>unclassified sequences</taxon>
        <taxon>metagenomes</taxon>
        <taxon>ecological metagenomes</taxon>
    </lineage>
</organism>
<proteinExistence type="predicted"/>
<dbReference type="AlphaFoldDB" id="A0A0F9MSK3"/>